<feature type="region of interest" description="Disordered" evidence="11">
    <location>
        <begin position="1028"/>
        <end position="1110"/>
    </location>
</feature>
<evidence type="ECO:0000259" key="13">
    <source>
        <dbReference type="Pfam" id="PF10699"/>
    </source>
</evidence>
<dbReference type="InterPro" id="IPR040326">
    <property type="entry name" value="HAP2/GCS1"/>
</dbReference>
<keyword evidence="7" id="KW-0446">Lipid-binding</keyword>
<dbReference type="GO" id="GO:0005886">
    <property type="term" value="C:plasma membrane"/>
    <property type="evidence" value="ECO:0007669"/>
    <property type="project" value="UniProtKB-SubCell"/>
</dbReference>
<sequence>MRHGRSNPEVDMVGERNHDGQQWDTDEEKISGVGAYLTQEGRTRVNGTNMSATSSRNGSWSNSLSTPSFSTTFRTSGYDRGCDSVVLAPDPNEADDEEGILEKDGDAILPTPKVLSILENDGHYHVPNAAPSDGEAVGNAFLKRMMIVLPMTRKTLTMTGPRGRGRRSPWRSWPCHRFPRRMAMVMTPPSMAMVMMSVMSVMVMLMTRMIGVGEGLIIASSELKMCVVDGGESTKSTSVNPTDKAEANVSWQHRRLLFEGYPPPPPPRPSQSIMRMGFRDDFRGFDDQWSTENDDTPNVQKRQHQQHDDDDDDDDDDEVAESLMSRSRDYHDSFVSTSKRKKPGLAKADRKGKTAPSSRVVPSLSVALSAMQHDIAPAYQTGEHGDDLRVLGRADGNAMGEYHGLRQRPSVKARPPAHRLLAGSRNEPSTIANKSSTSSLPTIKCIKKMVVALVVPSGQSQETERISTTLLSIQDGNRGRRFLKRPVSIGITKSPAYITYKLSYFEMIYEVKEKITLGSSCQEALATCDGIRWQGNNTDSDSKVKASGELEATGESNGRNNSGTCCFCRVRDMIAGPHDSRLARCSWSSHLRSLAFCIVNGSSKFRSYEIVGSELDYAIQVAISDGLDEKEEKLMLSPSRQVAVNLDNTVRANIVGDFNDDVSIRMDGSFLLLVNESNMWDNSKWLILKKEKVVGISCREPGVTGKWFNKQPGIGKGCDNPPGTCLGNQISDYMKDRQNYASYYGTLSGRKENGLMTLEYLVTRARNTLITLELNADDVVFEMNRSPGKIISVFMPSFEAMAAVGLLEVVAMNTGTLTAGFTLRILNCSRGVAPIQELARLIDAEEKVLFQFEVRTEDDNAAMRRCDVVLFDSENIVTDSATMFFNTTATTYEKGGLMGLDSVDEGDGRVIIHKRQRHVITCEDICPKFYDLPCFAAMGCWKRIKTLALIVGSIILFIITCRILKSCGMTFEVLGAFLGQVLALIIRVCPFLLQLFTWVLRGCLVLAMLVASCVCGFQKVPSQAGAERNKGSQRNALRVEGEEAVPKTKGGTNKGKKSAKRAKSNQTKRRDARVRAASVRGKQWKEQISNYGDYGRGDGHNSGIEEDAIGGNEREILDEEIPDEDTDTRAYEEVHYGGDETGTSHAAADDRIEKMENGQGELDMREGLQLPQHPVPVLPVVAPIIDLVRPRVDKVQEIQSDFEPLTPRTPPTPPRTDTVSRTIMMESEGSGSETEARNTSSGSTAIGRRTVTREDSENRLSVFPGGVIGWQCSSESGLQRYSFMSRAEASYGENWTTIGKCDGSNASSPSRVKRLRYSRTTRLSTLHQSSYSRSSAEAETSCSEYSVHRRSDPSTTAARDLCEVDVPPCLGEEYIYRLMDSQEVVYLNIESAGSIACLFKPGESCSVAGHLLSSASDHLVNFVMVPGRNRQLKVCDDQGNYSPLVPPKALDSVYFTAKMTIGEAKELISLNPRAPCLN</sequence>
<keyword evidence="5" id="KW-0732">Signal</keyword>
<feature type="compositionally biased region" description="Polar residues" evidence="11">
    <location>
        <begin position="288"/>
        <end position="300"/>
    </location>
</feature>
<feature type="transmembrane region" description="Helical" evidence="12">
    <location>
        <begin position="190"/>
        <end position="211"/>
    </location>
</feature>
<dbReference type="Gramene" id="GBG74789">
    <property type="protein sequence ID" value="GBG74789"/>
    <property type="gene ID" value="CBR_g19301"/>
</dbReference>
<evidence type="ECO:0000256" key="11">
    <source>
        <dbReference type="SAM" id="MobiDB-lite"/>
    </source>
</evidence>
<feature type="region of interest" description="Disordered" evidence="11">
    <location>
        <begin position="1"/>
        <end position="66"/>
    </location>
</feature>
<dbReference type="OrthoDB" id="272303at2759"/>
<protein>
    <recommendedName>
        <fullName evidence="13">Generative cell specific-1/HAP2 domain-containing protein</fullName>
    </recommendedName>
</protein>
<comment type="subcellular location">
    <subcellularLocation>
        <location evidence="1">Cell membrane</location>
        <topology evidence="1">Single-pass type I membrane protein</topology>
    </subcellularLocation>
</comment>
<evidence type="ECO:0000256" key="3">
    <source>
        <dbReference type="ARBA" id="ARBA00022475"/>
    </source>
</evidence>
<keyword evidence="3" id="KW-1003">Cell membrane</keyword>
<evidence type="ECO:0000313" key="15">
    <source>
        <dbReference type="Proteomes" id="UP000265515"/>
    </source>
</evidence>
<dbReference type="STRING" id="69332.A0A388KXK2"/>
<keyword evidence="6 12" id="KW-1133">Transmembrane helix</keyword>
<dbReference type="PANTHER" id="PTHR31764">
    <property type="entry name" value="PROTEIN HAPLESS 2"/>
    <property type="match status" value="1"/>
</dbReference>
<dbReference type="Proteomes" id="UP000265515">
    <property type="component" value="Unassembled WGS sequence"/>
</dbReference>
<feature type="transmembrane region" description="Helical" evidence="12">
    <location>
        <begin position="946"/>
        <end position="964"/>
    </location>
</feature>
<name>A0A388KXK2_CHABU</name>
<feature type="domain" description="Generative cell specific-1/HAP2" evidence="13">
    <location>
        <begin position="443"/>
        <end position="940"/>
    </location>
</feature>
<feature type="compositionally biased region" description="Basic and acidic residues" evidence="11">
    <location>
        <begin position="1037"/>
        <end position="1046"/>
    </location>
</feature>
<keyword evidence="10" id="KW-0278">Fertilization</keyword>
<evidence type="ECO:0000256" key="6">
    <source>
        <dbReference type="ARBA" id="ARBA00022989"/>
    </source>
</evidence>
<keyword evidence="8 12" id="KW-0472">Membrane</keyword>
<dbReference type="PANTHER" id="PTHR31764:SF0">
    <property type="entry name" value="GENERATIVE CELL SPECIFIC-1_HAP2 DOMAIN-CONTAINING PROTEIN"/>
    <property type="match status" value="1"/>
</dbReference>
<evidence type="ECO:0000313" key="14">
    <source>
        <dbReference type="EMBL" id="GBG74789.1"/>
    </source>
</evidence>
<proteinExistence type="inferred from homology"/>
<feature type="region of interest" description="Disordered" evidence="11">
    <location>
        <begin position="1226"/>
        <end position="1253"/>
    </location>
</feature>
<keyword evidence="15" id="KW-1185">Reference proteome</keyword>
<comment type="similarity">
    <text evidence="2">Belongs to the HAP2/GCS1 family.</text>
</comment>
<keyword evidence="9" id="KW-1015">Disulfide bond</keyword>
<evidence type="ECO:0000256" key="8">
    <source>
        <dbReference type="ARBA" id="ARBA00023136"/>
    </source>
</evidence>
<evidence type="ECO:0000256" key="4">
    <source>
        <dbReference type="ARBA" id="ARBA00022692"/>
    </source>
</evidence>
<comment type="caution">
    <text evidence="14">The sequence shown here is derived from an EMBL/GenBank/DDBJ whole genome shotgun (WGS) entry which is preliminary data.</text>
</comment>
<keyword evidence="4 12" id="KW-0812">Transmembrane</keyword>
<evidence type="ECO:0000256" key="2">
    <source>
        <dbReference type="ARBA" id="ARBA00010929"/>
    </source>
</evidence>
<dbReference type="InterPro" id="IPR018928">
    <property type="entry name" value="HAP2/GCS1_dom"/>
</dbReference>
<dbReference type="Pfam" id="PF10699">
    <property type="entry name" value="HAP2-GCS1"/>
    <property type="match status" value="1"/>
</dbReference>
<dbReference type="SMR" id="A0A388KXK2"/>
<dbReference type="EMBL" id="BFEA01000210">
    <property type="protein sequence ID" value="GBG74789.1"/>
    <property type="molecule type" value="Genomic_DNA"/>
</dbReference>
<evidence type="ECO:0000256" key="9">
    <source>
        <dbReference type="ARBA" id="ARBA00023157"/>
    </source>
</evidence>
<accession>A0A388KXK2</accession>
<evidence type="ECO:0000256" key="12">
    <source>
        <dbReference type="SAM" id="Phobius"/>
    </source>
</evidence>
<evidence type="ECO:0000256" key="5">
    <source>
        <dbReference type="ARBA" id="ARBA00022729"/>
    </source>
</evidence>
<feature type="region of interest" description="Disordered" evidence="11">
    <location>
        <begin position="284"/>
        <end position="360"/>
    </location>
</feature>
<feature type="transmembrane region" description="Helical" evidence="12">
    <location>
        <begin position="971"/>
        <end position="993"/>
    </location>
</feature>
<evidence type="ECO:0000256" key="10">
    <source>
        <dbReference type="ARBA" id="ARBA00023279"/>
    </source>
</evidence>
<gene>
    <name evidence="14" type="ORF">CBR_g19301</name>
</gene>
<dbReference type="GO" id="GO:0007338">
    <property type="term" value="P:single fertilization"/>
    <property type="evidence" value="ECO:0007669"/>
    <property type="project" value="UniProtKB-KW"/>
</dbReference>
<feature type="compositionally biased region" description="Low complexity" evidence="11">
    <location>
        <begin position="51"/>
        <end position="66"/>
    </location>
</feature>
<feature type="compositionally biased region" description="Acidic residues" evidence="11">
    <location>
        <begin position="308"/>
        <end position="320"/>
    </location>
</feature>
<organism evidence="14 15">
    <name type="scientific">Chara braunii</name>
    <name type="common">Braun's stonewort</name>
    <dbReference type="NCBI Taxonomy" id="69332"/>
    <lineage>
        <taxon>Eukaryota</taxon>
        <taxon>Viridiplantae</taxon>
        <taxon>Streptophyta</taxon>
        <taxon>Charophyceae</taxon>
        <taxon>Charales</taxon>
        <taxon>Characeae</taxon>
        <taxon>Chara</taxon>
    </lineage>
</organism>
<evidence type="ECO:0000256" key="1">
    <source>
        <dbReference type="ARBA" id="ARBA00004251"/>
    </source>
</evidence>
<dbReference type="GO" id="GO:0008289">
    <property type="term" value="F:lipid binding"/>
    <property type="evidence" value="ECO:0007669"/>
    <property type="project" value="UniProtKB-KW"/>
</dbReference>
<reference evidence="14 15" key="1">
    <citation type="journal article" date="2018" name="Cell">
        <title>The Chara Genome: Secondary Complexity and Implications for Plant Terrestrialization.</title>
        <authorList>
            <person name="Nishiyama T."/>
            <person name="Sakayama H."/>
            <person name="Vries J.D."/>
            <person name="Buschmann H."/>
            <person name="Saint-Marcoux D."/>
            <person name="Ullrich K.K."/>
            <person name="Haas F.B."/>
            <person name="Vanderstraeten L."/>
            <person name="Becker D."/>
            <person name="Lang D."/>
            <person name="Vosolsobe S."/>
            <person name="Rombauts S."/>
            <person name="Wilhelmsson P.K.I."/>
            <person name="Janitza P."/>
            <person name="Kern R."/>
            <person name="Heyl A."/>
            <person name="Rumpler F."/>
            <person name="Villalobos L.I.A.C."/>
            <person name="Clay J.M."/>
            <person name="Skokan R."/>
            <person name="Toyoda A."/>
            <person name="Suzuki Y."/>
            <person name="Kagoshima H."/>
            <person name="Schijlen E."/>
            <person name="Tajeshwar N."/>
            <person name="Catarino B."/>
            <person name="Hetherington A.J."/>
            <person name="Saltykova A."/>
            <person name="Bonnot C."/>
            <person name="Breuninger H."/>
            <person name="Symeonidi A."/>
            <person name="Radhakrishnan G.V."/>
            <person name="Van Nieuwerburgh F."/>
            <person name="Deforce D."/>
            <person name="Chang C."/>
            <person name="Karol K.G."/>
            <person name="Hedrich R."/>
            <person name="Ulvskov P."/>
            <person name="Glockner G."/>
            <person name="Delwiche C.F."/>
            <person name="Petrasek J."/>
            <person name="Van de Peer Y."/>
            <person name="Friml J."/>
            <person name="Beilby M."/>
            <person name="Dolan L."/>
            <person name="Kohara Y."/>
            <person name="Sugano S."/>
            <person name="Fujiyama A."/>
            <person name="Delaux P.-M."/>
            <person name="Quint M."/>
            <person name="TheiBen G."/>
            <person name="Hagemann M."/>
            <person name="Harholt J."/>
            <person name="Dunand C."/>
            <person name="Zachgo S."/>
            <person name="Langdale J."/>
            <person name="Maumus F."/>
            <person name="Straeten D.V.D."/>
            <person name="Gould S.B."/>
            <person name="Rensing S.A."/>
        </authorList>
    </citation>
    <scope>NUCLEOTIDE SEQUENCE [LARGE SCALE GENOMIC DNA]</scope>
    <source>
        <strain evidence="14 15">S276</strain>
    </source>
</reference>
<feature type="compositionally biased region" description="Basic residues" evidence="11">
    <location>
        <begin position="1054"/>
        <end position="1072"/>
    </location>
</feature>
<dbReference type="OMA" id="TIMMESE"/>
<evidence type="ECO:0000256" key="7">
    <source>
        <dbReference type="ARBA" id="ARBA00023121"/>
    </source>
</evidence>